<proteinExistence type="predicted"/>
<name>A0A512BM46_9HYPH</name>
<gene>
    <name evidence="2" type="ORF">MAE02_07040</name>
</gene>
<evidence type="ECO:0000313" key="2">
    <source>
        <dbReference type="EMBL" id="GEO13008.1"/>
    </source>
</evidence>
<dbReference type="EMBL" id="BJYU01000004">
    <property type="protein sequence ID" value="GEO13008.1"/>
    <property type="molecule type" value="Genomic_DNA"/>
</dbReference>
<reference evidence="2 3" key="1">
    <citation type="submission" date="2019-07" db="EMBL/GenBank/DDBJ databases">
        <title>Whole genome shotgun sequence of Microvirga aerophila NBRC 106136.</title>
        <authorList>
            <person name="Hosoyama A."/>
            <person name="Uohara A."/>
            <person name="Ohji S."/>
            <person name="Ichikawa N."/>
        </authorList>
    </citation>
    <scope>NUCLEOTIDE SEQUENCE [LARGE SCALE GENOMIC DNA]</scope>
    <source>
        <strain evidence="2 3">NBRC 106136</strain>
    </source>
</reference>
<sequence>MTMVRKLTQARTAYLPLGLFAAVTAVPLLTFGAGGRPLVESLSREGAFAYTVASGLLLTVAMLWQWRLYVVRRSGEGRRIQREYRLHRWLGILPMILLVAHMGQPNGSLLSVTSGLLMLSSLSGLLNNEIVRQKARWVRTLWLTLHIGSAALILPLVVLHVWAAFAFKGP</sequence>
<feature type="transmembrane region" description="Helical" evidence="1">
    <location>
        <begin position="86"/>
        <end position="103"/>
    </location>
</feature>
<protein>
    <submittedName>
        <fullName evidence="2">Uncharacterized protein</fullName>
    </submittedName>
</protein>
<feature type="transmembrane region" description="Helical" evidence="1">
    <location>
        <begin position="47"/>
        <end position="66"/>
    </location>
</feature>
<feature type="transmembrane region" description="Helical" evidence="1">
    <location>
        <begin position="109"/>
        <end position="128"/>
    </location>
</feature>
<comment type="caution">
    <text evidence="2">The sequence shown here is derived from an EMBL/GenBank/DDBJ whole genome shotgun (WGS) entry which is preliminary data.</text>
</comment>
<dbReference type="AlphaFoldDB" id="A0A512BM46"/>
<dbReference type="Proteomes" id="UP000321085">
    <property type="component" value="Unassembled WGS sequence"/>
</dbReference>
<feature type="transmembrane region" description="Helical" evidence="1">
    <location>
        <begin position="12"/>
        <end position="35"/>
    </location>
</feature>
<evidence type="ECO:0000256" key="1">
    <source>
        <dbReference type="SAM" id="Phobius"/>
    </source>
</evidence>
<keyword evidence="1" id="KW-0812">Transmembrane</keyword>
<evidence type="ECO:0000313" key="3">
    <source>
        <dbReference type="Proteomes" id="UP000321085"/>
    </source>
</evidence>
<keyword evidence="1" id="KW-1133">Transmembrane helix</keyword>
<keyword evidence="3" id="KW-1185">Reference proteome</keyword>
<organism evidence="2 3">
    <name type="scientific">Microvirga aerophila</name>
    <dbReference type="NCBI Taxonomy" id="670291"/>
    <lineage>
        <taxon>Bacteria</taxon>
        <taxon>Pseudomonadati</taxon>
        <taxon>Pseudomonadota</taxon>
        <taxon>Alphaproteobacteria</taxon>
        <taxon>Hyphomicrobiales</taxon>
        <taxon>Methylobacteriaceae</taxon>
        <taxon>Microvirga</taxon>
    </lineage>
</organism>
<accession>A0A512BM46</accession>
<keyword evidence="1" id="KW-0472">Membrane</keyword>
<feature type="transmembrane region" description="Helical" evidence="1">
    <location>
        <begin position="140"/>
        <end position="165"/>
    </location>
</feature>